<dbReference type="InParanoid" id="W7XDD6"/>
<accession>W7XDD6</accession>
<dbReference type="EMBL" id="GG662778">
    <property type="protein sequence ID" value="EWS75542.1"/>
    <property type="molecule type" value="Genomic_DNA"/>
</dbReference>
<dbReference type="GeneID" id="24440849"/>
<organism evidence="1 2">
    <name type="scientific">Tetrahymena thermophila (strain SB210)</name>
    <dbReference type="NCBI Taxonomy" id="312017"/>
    <lineage>
        <taxon>Eukaryota</taxon>
        <taxon>Sar</taxon>
        <taxon>Alveolata</taxon>
        <taxon>Ciliophora</taxon>
        <taxon>Intramacronucleata</taxon>
        <taxon>Oligohymenophorea</taxon>
        <taxon>Hymenostomatida</taxon>
        <taxon>Tetrahymenina</taxon>
        <taxon>Tetrahymenidae</taxon>
        <taxon>Tetrahymena</taxon>
    </lineage>
</organism>
<evidence type="ECO:0000313" key="1">
    <source>
        <dbReference type="EMBL" id="EWS75542.1"/>
    </source>
</evidence>
<reference evidence="2" key="1">
    <citation type="journal article" date="2006" name="PLoS Biol.">
        <title>Macronuclear genome sequence of the ciliate Tetrahymena thermophila, a model eukaryote.</title>
        <authorList>
            <person name="Eisen J.A."/>
            <person name="Coyne R.S."/>
            <person name="Wu M."/>
            <person name="Wu D."/>
            <person name="Thiagarajan M."/>
            <person name="Wortman J.R."/>
            <person name="Badger J.H."/>
            <person name="Ren Q."/>
            <person name="Amedeo P."/>
            <person name="Jones K.M."/>
            <person name="Tallon L.J."/>
            <person name="Delcher A.L."/>
            <person name="Salzberg S.L."/>
            <person name="Silva J.C."/>
            <person name="Haas B.J."/>
            <person name="Majoros W.H."/>
            <person name="Farzad M."/>
            <person name="Carlton J.M."/>
            <person name="Smith R.K. Jr."/>
            <person name="Garg J."/>
            <person name="Pearlman R.E."/>
            <person name="Karrer K.M."/>
            <person name="Sun L."/>
            <person name="Manning G."/>
            <person name="Elde N.C."/>
            <person name="Turkewitz A.P."/>
            <person name="Asai D.J."/>
            <person name="Wilkes D.E."/>
            <person name="Wang Y."/>
            <person name="Cai H."/>
            <person name="Collins K."/>
            <person name="Stewart B.A."/>
            <person name="Lee S.R."/>
            <person name="Wilamowska K."/>
            <person name="Weinberg Z."/>
            <person name="Ruzzo W.L."/>
            <person name="Wloga D."/>
            <person name="Gaertig J."/>
            <person name="Frankel J."/>
            <person name="Tsao C.-C."/>
            <person name="Gorovsky M.A."/>
            <person name="Keeling P.J."/>
            <person name="Waller R.F."/>
            <person name="Patron N.J."/>
            <person name="Cherry J.M."/>
            <person name="Stover N.A."/>
            <person name="Krieger C.J."/>
            <person name="del Toro C."/>
            <person name="Ryder H.F."/>
            <person name="Williamson S.C."/>
            <person name="Barbeau R.A."/>
            <person name="Hamilton E.P."/>
            <person name="Orias E."/>
        </authorList>
    </citation>
    <scope>NUCLEOTIDE SEQUENCE [LARGE SCALE GENOMIC DNA]</scope>
    <source>
        <strain evidence="2">SB210</strain>
    </source>
</reference>
<dbReference type="Proteomes" id="UP000009168">
    <property type="component" value="Unassembled WGS sequence"/>
</dbReference>
<dbReference type="RefSeq" id="XP_012651908.1">
    <property type="nucleotide sequence ID" value="XM_012796454.1"/>
</dbReference>
<gene>
    <name evidence="1" type="ORF">TTHERM_000834934</name>
</gene>
<evidence type="ECO:0000313" key="2">
    <source>
        <dbReference type="Proteomes" id="UP000009168"/>
    </source>
</evidence>
<protein>
    <submittedName>
        <fullName evidence="1">Uncharacterized protein</fullName>
    </submittedName>
</protein>
<sequence length="124" mass="15515">MYRINQKILIKIIMKKQQMQNINFYQQYLKSRITFNKRGKWQQYVNYQKFGRDFKLETNQKQNYYKILQGRYQLKLELIKRKQRYNNSFRPKSKENNSLINQLTKEILQKYSNNIDIQFMNQQI</sequence>
<proteinExistence type="predicted"/>
<keyword evidence="2" id="KW-1185">Reference proteome</keyword>
<dbReference type="KEGG" id="tet:TTHERM_000834934"/>
<name>W7XDD6_TETTS</name>
<dbReference type="AlphaFoldDB" id="W7XDD6"/>